<feature type="transmembrane region" description="Helical" evidence="9">
    <location>
        <begin position="304"/>
        <end position="331"/>
    </location>
</feature>
<organism evidence="10 11">
    <name type="scientific">Speluncibacter jeojiensis</name>
    <dbReference type="NCBI Taxonomy" id="2710754"/>
    <lineage>
        <taxon>Bacteria</taxon>
        <taxon>Bacillati</taxon>
        <taxon>Actinomycetota</taxon>
        <taxon>Actinomycetes</taxon>
        <taxon>Mycobacteriales</taxon>
        <taxon>Speluncibacteraceae</taxon>
        <taxon>Speluncibacter</taxon>
    </lineage>
</organism>
<dbReference type="Proteomes" id="UP001152755">
    <property type="component" value="Unassembled WGS sequence"/>
</dbReference>
<dbReference type="Pfam" id="PF01594">
    <property type="entry name" value="AI-2E_transport"/>
    <property type="match status" value="1"/>
</dbReference>
<keyword evidence="5 9" id="KW-0812">Transmembrane</keyword>
<sequence length="423" mass="44317">MHPLVRVGAAWTWRLLVLLAGLLALGYVVHRLNTVVIPVCLALLATAFLAPMVDWMQRRGVPRALGVTVVILAGLGVIAGILTFVIEQFVDGLPQLTSQVTDSVKRMQNWLTEGPLHFSDTQIRNAGDSIVKSLQTHQDALTSGALTTATVIGEILTGALLTLFTTIFLLYSGRQIWEFCTRIVPKGTREKVRTAGTLGFGSLVGYVRATVAVAAVDAIGIGAGLAVIGVPLALPLASLVFIGAFIPIVGAVLAGCVAVFVALVTKGLLSALLTLAIVVAVMQLEGHVLQPLLLGRAVRIHPLAVVLAITTGIVLAGIIGGLLAVPLVAVLNTAIRSLMSDDPEAIADAERDSGEPLYSARADEPYPVPEYERGGWLRWGAVKQDNGNQPAVDPVSGRQDSARRDSGAEGAKGKDPDGAQSKG</sequence>
<gene>
    <name evidence="10" type="ORF">NVS88_21820</name>
</gene>
<evidence type="ECO:0000256" key="5">
    <source>
        <dbReference type="ARBA" id="ARBA00022692"/>
    </source>
</evidence>
<dbReference type="InterPro" id="IPR002549">
    <property type="entry name" value="AI-2E-like"/>
</dbReference>
<keyword evidence="7 9" id="KW-0472">Membrane</keyword>
<keyword evidence="3" id="KW-0813">Transport</keyword>
<keyword evidence="4" id="KW-1003">Cell membrane</keyword>
<feature type="transmembrane region" description="Helical" evidence="9">
    <location>
        <begin position="240"/>
        <end position="261"/>
    </location>
</feature>
<evidence type="ECO:0000256" key="7">
    <source>
        <dbReference type="ARBA" id="ARBA00023136"/>
    </source>
</evidence>
<feature type="transmembrane region" description="Helical" evidence="9">
    <location>
        <begin position="211"/>
        <end position="234"/>
    </location>
</feature>
<feature type="transmembrane region" description="Helical" evidence="9">
    <location>
        <begin position="268"/>
        <end position="284"/>
    </location>
</feature>
<evidence type="ECO:0000256" key="4">
    <source>
        <dbReference type="ARBA" id="ARBA00022475"/>
    </source>
</evidence>
<comment type="similarity">
    <text evidence="2">Belongs to the autoinducer-2 exporter (AI-2E) (TC 2.A.86) family.</text>
</comment>
<evidence type="ECO:0000256" key="9">
    <source>
        <dbReference type="SAM" id="Phobius"/>
    </source>
</evidence>
<evidence type="ECO:0000256" key="1">
    <source>
        <dbReference type="ARBA" id="ARBA00004651"/>
    </source>
</evidence>
<dbReference type="PANTHER" id="PTHR21716:SF53">
    <property type="entry name" value="PERMEASE PERM-RELATED"/>
    <property type="match status" value="1"/>
</dbReference>
<feature type="compositionally biased region" description="Basic and acidic residues" evidence="8">
    <location>
        <begin position="400"/>
        <end position="417"/>
    </location>
</feature>
<dbReference type="GO" id="GO:0055085">
    <property type="term" value="P:transmembrane transport"/>
    <property type="evidence" value="ECO:0007669"/>
    <property type="project" value="TreeGrafter"/>
</dbReference>
<evidence type="ECO:0000313" key="10">
    <source>
        <dbReference type="EMBL" id="MDG3017198.1"/>
    </source>
</evidence>
<keyword evidence="11" id="KW-1185">Reference proteome</keyword>
<accession>A0A9X4RFX9</accession>
<evidence type="ECO:0000256" key="6">
    <source>
        <dbReference type="ARBA" id="ARBA00022989"/>
    </source>
</evidence>
<dbReference type="AlphaFoldDB" id="A0A9X4RFX9"/>
<dbReference type="EMBL" id="JANRHA010000028">
    <property type="protein sequence ID" value="MDG3017198.1"/>
    <property type="molecule type" value="Genomic_DNA"/>
</dbReference>
<feature type="transmembrane region" description="Helical" evidence="9">
    <location>
        <begin position="151"/>
        <end position="172"/>
    </location>
</feature>
<dbReference type="RefSeq" id="WP_332520853.1">
    <property type="nucleotide sequence ID" value="NZ_JANRHA010000028.1"/>
</dbReference>
<proteinExistence type="inferred from homology"/>
<reference evidence="10" key="1">
    <citation type="submission" date="2022-08" db="EMBL/GenBank/DDBJ databases">
        <title>Genome analysis of Corynebacteriales strain.</title>
        <authorList>
            <person name="Lee S.D."/>
        </authorList>
    </citation>
    <scope>NUCLEOTIDE SEQUENCE</scope>
    <source>
        <strain evidence="10">D3-21</strain>
    </source>
</reference>
<keyword evidence="6 9" id="KW-1133">Transmembrane helix</keyword>
<feature type="transmembrane region" description="Helical" evidence="9">
    <location>
        <begin position="35"/>
        <end position="53"/>
    </location>
</feature>
<evidence type="ECO:0000256" key="3">
    <source>
        <dbReference type="ARBA" id="ARBA00022448"/>
    </source>
</evidence>
<evidence type="ECO:0000256" key="8">
    <source>
        <dbReference type="SAM" id="MobiDB-lite"/>
    </source>
</evidence>
<dbReference type="PANTHER" id="PTHR21716">
    <property type="entry name" value="TRANSMEMBRANE PROTEIN"/>
    <property type="match status" value="1"/>
</dbReference>
<protein>
    <submittedName>
        <fullName evidence="10">AI-2E family transporter</fullName>
    </submittedName>
</protein>
<evidence type="ECO:0000256" key="2">
    <source>
        <dbReference type="ARBA" id="ARBA00009773"/>
    </source>
</evidence>
<feature type="region of interest" description="Disordered" evidence="8">
    <location>
        <begin position="382"/>
        <end position="423"/>
    </location>
</feature>
<evidence type="ECO:0000313" key="11">
    <source>
        <dbReference type="Proteomes" id="UP001152755"/>
    </source>
</evidence>
<feature type="transmembrane region" description="Helical" evidence="9">
    <location>
        <begin position="12"/>
        <end position="29"/>
    </location>
</feature>
<dbReference type="GO" id="GO:0005886">
    <property type="term" value="C:plasma membrane"/>
    <property type="evidence" value="ECO:0007669"/>
    <property type="project" value="UniProtKB-SubCell"/>
</dbReference>
<comment type="caution">
    <text evidence="10">The sequence shown here is derived from an EMBL/GenBank/DDBJ whole genome shotgun (WGS) entry which is preliminary data.</text>
</comment>
<feature type="transmembrane region" description="Helical" evidence="9">
    <location>
        <begin position="65"/>
        <end position="86"/>
    </location>
</feature>
<comment type="subcellular location">
    <subcellularLocation>
        <location evidence="1">Cell membrane</location>
        <topology evidence="1">Multi-pass membrane protein</topology>
    </subcellularLocation>
</comment>
<name>A0A9X4RFX9_9ACTN</name>